<dbReference type="CDD" id="cd21132">
    <property type="entry name" value="EVE-like"/>
    <property type="match status" value="1"/>
</dbReference>
<dbReference type="OrthoDB" id="9793567at2"/>
<reference evidence="3 4" key="1">
    <citation type="submission" date="2019-08" db="EMBL/GenBank/DDBJ databases">
        <authorList>
            <person name="Grouzdev D."/>
            <person name="Tikhonova E."/>
            <person name="Kravchenko I."/>
        </authorList>
    </citation>
    <scope>NUCLEOTIDE SEQUENCE [LARGE SCALE GENOMIC DNA]</scope>
    <source>
        <strain evidence="3 4">59b</strain>
    </source>
</reference>
<comment type="caution">
    <text evidence="3">The sequence shown here is derived from an EMBL/GenBank/DDBJ whole genome shotgun (WGS) entry which is preliminary data.</text>
</comment>
<dbReference type="EMBL" id="VTTN01000001">
    <property type="protein sequence ID" value="KAA0597592.1"/>
    <property type="molecule type" value="Genomic_DNA"/>
</dbReference>
<sequence>MSGGGTYTGTRFAAWIAVASAEHVRRGRAGGFMQVCHGKAAPLRRIQAGDRVVYYSPTDRFGAADGLKSFTAIGTILPGEPYRFDMGGGFVPFRRDVSWWPAEEAPIQPLLNRLELTAGVRNWGYPFRFGLLPVSLRDFDLIAGEMRAAVREGMAA</sequence>
<evidence type="ECO:0000313" key="4">
    <source>
        <dbReference type="Proteomes" id="UP000324927"/>
    </source>
</evidence>
<dbReference type="SUPFAM" id="SSF88697">
    <property type="entry name" value="PUA domain-like"/>
    <property type="match status" value="1"/>
</dbReference>
<dbReference type="HAMAP" id="MF_00771">
    <property type="entry name" value="UPF0310"/>
    <property type="match status" value="1"/>
</dbReference>
<dbReference type="InterPro" id="IPR015947">
    <property type="entry name" value="PUA-like_sf"/>
</dbReference>
<comment type="similarity">
    <text evidence="1">Belongs to the UPF0310 family.</text>
</comment>
<keyword evidence="4" id="KW-1185">Reference proteome</keyword>
<dbReference type="Gene3D" id="3.10.590.10">
    <property type="entry name" value="ph1033 like domains"/>
    <property type="match status" value="1"/>
</dbReference>
<dbReference type="InterPro" id="IPR022996">
    <property type="entry name" value="UPF0310"/>
</dbReference>
<evidence type="ECO:0000259" key="2">
    <source>
        <dbReference type="Pfam" id="PF01878"/>
    </source>
</evidence>
<evidence type="ECO:0000256" key="1">
    <source>
        <dbReference type="HAMAP-Rule" id="MF_00771"/>
    </source>
</evidence>
<proteinExistence type="inferred from homology"/>
<gene>
    <name evidence="3" type="ORF">FZ942_00380</name>
</gene>
<organism evidence="3 4">
    <name type="scientific">Azospirillum lipoferum</name>
    <dbReference type="NCBI Taxonomy" id="193"/>
    <lineage>
        <taxon>Bacteria</taxon>
        <taxon>Pseudomonadati</taxon>
        <taxon>Pseudomonadota</taxon>
        <taxon>Alphaproteobacteria</taxon>
        <taxon>Rhodospirillales</taxon>
        <taxon>Azospirillaceae</taxon>
        <taxon>Azospirillum</taxon>
    </lineage>
</organism>
<accession>A0A5A9GV35</accession>
<dbReference type="Proteomes" id="UP000324927">
    <property type="component" value="Unassembled WGS sequence"/>
</dbReference>
<dbReference type="InterPro" id="IPR002740">
    <property type="entry name" value="EVE_domain"/>
</dbReference>
<name>A0A5A9GV35_AZOLI</name>
<dbReference type="NCBIfam" id="NF002616">
    <property type="entry name" value="PRK02268.1-2"/>
    <property type="match status" value="1"/>
</dbReference>
<protein>
    <recommendedName>
        <fullName evidence="1">UPF0310 protein FZ942_00380</fullName>
    </recommendedName>
</protein>
<dbReference type="Pfam" id="PF01878">
    <property type="entry name" value="EVE"/>
    <property type="match status" value="1"/>
</dbReference>
<evidence type="ECO:0000313" key="3">
    <source>
        <dbReference type="EMBL" id="KAA0597592.1"/>
    </source>
</evidence>
<dbReference type="RefSeq" id="WP_149229230.1">
    <property type="nucleotide sequence ID" value="NZ_JALJXJ010000003.1"/>
</dbReference>
<feature type="domain" description="EVE" evidence="2">
    <location>
        <begin position="14"/>
        <end position="143"/>
    </location>
</feature>
<dbReference type="AlphaFoldDB" id="A0A5A9GV35"/>